<evidence type="ECO:0000313" key="1">
    <source>
        <dbReference type="EMBL" id="CAB4124903.1"/>
    </source>
</evidence>
<dbReference type="EMBL" id="LR798291">
    <property type="protein sequence ID" value="CAB5220930.1"/>
    <property type="molecule type" value="Genomic_DNA"/>
</dbReference>
<organism evidence="1">
    <name type="scientific">uncultured Caudovirales phage</name>
    <dbReference type="NCBI Taxonomy" id="2100421"/>
    <lineage>
        <taxon>Viruses</taxon>
        <taxon>Duplodnaviria</taxon>
        <taxon>Heunggongvirae</taxon>
        <taxon>Uroviricota</taxon>
        <taxon>Caudoviricetes</taxon>
        <taxon>Peduoviridae</taxon>
        <taxon>Maltschvirus</taxon>
        <taxon>Maltschvirus maltsch</taxon>
    </lineage>
</organism>
<evidence type="ECO:0000313" key="2">
    <source>
        <dbReference type="EMBL" id="CAB5220930.1"/>
    </source>
</evidence>
<proteinExistence type="predicted"/>
<name>A0A6J5KVD3_9CAUD</name>
<protein>
    <submittedName>
        <fullName evidence="1">Uncharacterized protein</fullName>
    </submittedName>
</protein>
<dbReference type="EMBL" id="LR796181">
    <property type="protein sequence ID" value="CAB4124903.1"/>
    <property type="molecule type" value="Genomic_DNA"/>
</dbReference>
<sequence length="54" mass="5913">MNKSYRLAKEVSPSIGESYLEQFGPLFTLAKAESYAADMRKAGFDVLVINVNAA</sequence>
<accession>A0A6J5KVD3</accession>
<reference evidence="1" key="1">
    <citation type="submission" date="2020-04" db="EMBL/GenBank/DDBJ databases">
        <authorList>
            <person name="Chiriac C."/>
            <person name="Salcher M."/>
            <person name="Ghai R."/>
            <person name="Kavagutti S V."/>
        </authorList>
    </citation>
    <scope>NUCLEOTIDE SEQUENCE</scope>
</reference>
<gene>
    <name evidence="2" type="ORF">UFOVP246_58</name>
    <name evidence="1" type="ORF">UFOVP59_57</name>
</gene>